<evidence type="ECO:0000259" key="14">
    <source>
        <dbReference type="PROSITE" id="PS50011"/>
    </source>
</evidence>
<dbReference type="PROSITE" id="PS50948">
    <property type="entry name" value="PAN"/>
    <property type="match status" value="1"/>
</dbReference>
<comment type="similarity">
    <text evidence="11">Belongs to the protein kinase superfamily. Ser/Thr protein kinase family.</text>
</comment>
<dbReference type="AlphaFoldDB" id="A0A8B8LE01"/>
<evidence type="ECO:0000256" key="4">
    <source>
        <dbReference type="ARBA" id="ARBA00022741"/>
    </source>
</evidence>
<reference evidence="18" key="2">
    <citation type="submission" date="2025-08" db="UniProtKB">
        <authorList>
            <consortium name="RefSeq"/>
        </authorList>
    </citation>
    <scope>IDENTIFICATION</scope>
    <source>
        <tissue evidence="18">Young leaves</tissue>
    </source>
</reference>
<dbReference type="PANTHER" id="PTHR32444:SF89">
    <property type="entry name" value="S GLYCOPROTEIN"/>
    <property type="match status" value="1"/>
</dbReference>
<dbReference type="InterPro" id="IPR024171">
    <property type="entry name" value="SRK-like_kinase"/>
</dbReference>
<dbReference type="OrthoDB" id="4062651at2759"/>
<organism evidence="17 18">
    <name type="scientific">Abrus precatorius</name>
    <name type="common">Indian licorice</name>
    <name type="synonym">Glycine abrus</name>
    <dbReference type="NCBI Taxonomy" id="3816"/>
    <lineage>
        <taxon>Eukaryota</taxon>
        <taxon>Viridiplantae</taxon>
        <taxon>Streptophyta</taxon>
        <taxon>Embryophyta</taxon>
        <taxon>Tracheophyta</taxon>
        <taxon>Spermatophyta</taxon>
        <taxon>Magnoliopsida</taxon>
        <taxon>eudicotyledons</taxon>
        <taxon>Gunneridae</taxon>
        <taxon>Pentapetalae</taxon>
        <taxon>rosids</taxon>
        <taxon>fabids</taxon>
        <taxon>Fabales</taxon>
        <taxon>Fabaceae</taxon>
        <taxon>Papilionoideae</taxon>
        <taxon>50 kb inversion clade</taxon>
        <taxon>NPAAA clade</taxon>
        <taxon>indigoferoid/millettioid clade</taxon>
        <taxon>Abreae</taxon>
        <taxon>Abrus</taxon>
    </lineage>
</organism>
<dbReference type="SUPFAM" id="SSF56112">
    <property type="entry name" value="Protein kinase-like (PK-like)"/>
    <property type="match status" value="1"/>
</dbReference>
<feature type="transmembrane region" description="Helical" evidence="13">
    <location>
        <begin position="442"/>
        <end position="462"/>
    </location>
</feature>
<evidence type="ECO:0000256" key="6">
    <source>
        <dbReference type="ARBA" id="ARBA00022840"/>
    </source>
</evidence>
<evidence type="ECO:0000256" key="13">
    <source>
        <dbReference type="SAM" id="Phobius"/>
    </source>
</evidence>
<evidence type="ECO:0000256" key="3">
    <source>
        <dbReference type="ARBA" id="ARBA00022729"/>
    </source>
</evidence>
<dbReference type="RefSeq" id="XP_027354571.1">
    <property type="nucleotide sequence ID" value="XM_027498770.1"/>
</dbReference>
<dbReference type="SUPFAM" id="SSF51110">
    <property type="entry name" value="alpha-D-mannose-specific plant lectins"/>
    <property type="match status" value="1"/>
</dbReference>
<evidence type="ECO:0000313" key="17">
    <source>
        <dbReference type="Proteomes" id="UP000694853"/>
    </source>
</evidence>
<keyword evidence="5 11" id="KW-0418">Kinase</keyword>
<dbReference type="InterPro" id="IPR000858">
    <property type="entry name" value="S_locus_glycoprot_dom"/>
</dbReference>
<dbReference type="SMART" id="SM00473">
    <property type="entry name" value="PAN_AP"/>
    <property type="match status" value="1"/>
</dbReference>
<dbReference type="SMART" id="SM00108">
    <property type="entry name" value="B_lectin"/>
    <property type="match status" value="1"/>
</dbReference>
<feature type="domain" description="Bulb-type lectin" evidence="15">
    <location>
        <begin position="25"/>
        <end position="145"/>
    </location>
</feature>
<evidence type="ECO:0000256" key="9">
    <source>
        <dbReference type="ARBA" id="ARBA00047899"/>
    </source>
</evidence>
<dbReference type="InterPro" id="IPR001245">
    <property type="entry name" value="Ser-Thr/Tyr_kinase_cat_dom"/>
</dbReference>
<reference evidence="17" key="1">
    <citation type="journal article" date="2019" name="Toxins">
        <title>Detection of Abrin-Like and Prepropulchellin-Like Toxin Genes and Transcripts Using Whole Genome Sequencing and Full-Length Transcript Sequencing of Abrus precatorius.</title>
        <authorList>
            <person name="Hovde B.T."/>
            <person name="Daligault H.E."/>
            <person name="Hanschen E.R."/>
            <person name="Kunde Y.A."/>
            <person name="Johnson M.B."/>
            <person name="Starkenburg S.R."/>
            <person name="Johnson S.L."/>
        </authorList>
    </citation>
    <scope>NUCLEOTIDE SEQUENCE [LARGE SCALE GENOMIC DNA]</scope>
</reference>
<dbReference type="FunFam" id="3.30.200.20:FF:000195">
    <property type="entry name" value="G-type lectin S-receptor-like serine/threonine-protein kinase"/>
    <property type="match status" value="1"/>
</dbReference>
<comment type="catalytic activity">
    <reaction evidence="10 11">
        <text>L-seryl-[protein] + ATP = O-phospho-L-seryl-[protein] + ADP + H(+)</text>
        <dbReference type="Rhea" id="RHEA:17989"/>
        <dbReference type="Rhea" id="RHEA-COMP:9863"/>
        <dbReference type="Rhea" id="RHEA-COMP:11604"/>
        <dbReference type="ChEBI" id="CHEBI:15378"/>
        <dbReference type="ChEBI" id="CHEBI:29999"/>
        <dbReference type="ChEBI" id="CHEBI:30616"/>
        <dbReference type="ChEBI" id="CHEBI:83421"/>
        <dbReference type="ChEBI" id="CHEBI:456216"/>
        <dbReference type="EC" id="2.7.11.1"/>
    </reaction>
</comment>
<dbReference type="Gene3D" id="3.30.200.20">
    <property type="entry name" value="Phosphorylase Kinase, domain 1"/>
    <property type="match status" value="1"/>
</dbReference>
<keyword evidence="8" id="KW-0325">Glycoprotein</keyword>
<dbReference type="InterPro" id="IPR011009">
    <property type="entry name" value="Kinase-like_dom_sf"/>
</dbReference>
<evidence type="ECO:0000256" key="8">
    <source>
        <dbReference type="ARBA" id="ARBA00023180"/>
    </source>
</evidence>
<keyword evidence="7" id="KW-1015">Disulfide bond</keyword>
<dbReference type="PROSITE" id="PS50927">
    <property type="entry name" value="BULB_LECTIN"/>
    <property type="match status" value="1"/>
</dbReference>
<keyword evidence="17" id="KW-1185">Reference proteome</keyword>
<evidence type="ECO:0000256" key="10">
    <source>
        <dbReference type="ARBA" id="ARBA00048679"/>
    </source>
</evidence>
<gene>
    <name evidence="18" type="primary">LOC113864721</name>
</gene>
<keyword evidence="4 11" id="KW-0547">Nucleotide-binding</keyword>
<dbReference type="SMART" id="SM00220">
    <property type="entry name" value="S_TKc"/>
    <property type="match status" value="1"/>
</dbReference>
<dbReference type="Pfam" id="PF00954">
    <property type="entry name" value="S_locus_glycop"/>
    <property type="match status" value="1"/>
</dbReference>
<keyword evidence="2 11" id="KW-0808">Transferase</keyword>
<accession>A0A8B8LE01</accession>
<evidence type="ECO:0000256" key="5">
    <source>
        <dbReference type="ARBA" id="ARBA00022777"/>
    </source>
</evidence>
<dbReference type="KEGG" id="aprc:113864721"/>
<evidence type="ECO:0000256" key="1">
    <source>
        <dbReference type="ARBA" id="ARBA00022527"/>
    </source>
</evidence>
<dbReference type="Pfam" id="PF08276">
    <property type="entry name" value="PAN_2"/>
    <property type="match status" value="1"/>
</dbReference>
<evidence type="ECO:0000259" key="16">
    <source>
        <dbReference type="PROSITE" id="PS50948"/>
    </source>
</evidence>
<keyword evidence="1 11" id="KW-0723">Serine/threonine-protein kinase</keyword>
<dbReference type="PROSITE" id="PS00108">
    <property type="entry name" value="PROTEIN_KINASE_ST"/>
    <property type="match status" value="1"/>
</dbReference>
<evidence type="ECO:0000256" key="12">
    <source>
        <dbReference type="PROSITE-ProRule" id="PRU10141"/>
    </source>
</evidence>
<dbReference type="GO" id="GO:0004674">
    <property type="term" value="F:protein serine/threonine kinase activity"/>
    <property type="evidence" value="ECO:0007669"/>
    <property type="project" value="UniProtKB-KW"/>
</dbReference>
<dbReference type="GO" id="GO:0005524">
    <property type="term" value="F:ATP binding"/>
    <property type="evidence" value="ECO:0007669"/>
    <property type="project" value="UniProtKB-UniRule"/>
</dbReference>
<sequence length="780" mass="88410">MGASTNSHIYLTFCFSFFSNIVVSLDTVTVIQSLRINQTLVSPKEVFEFGFFSPSSSIWYLGIWYKDIPDKTVVWVANRDTPLQNSNGTLRIGDKGNLVLLDQTRKSVWSPPNQTTGANSVLQILDSGNLILKETNKNDTTNSLWQSFDHPIDTLLPGMKLGLNLDTGVEHRLTSWKSLADPSSGDFSFRMKHSELQNFSFGTKVKVYRSRTWNGLVFTSLPVLNPKFILQDNMFGDAHKVYYIISNVNQSRHTRVTIIWTGEIQRLVWIESSQSWNKLWYGPKDECDKYPTCGPYSICTSSTFPVCSCIQGFNVRNQEEWNLRTFSSGCVINTALDCGNDKFLHLQHVQPPETTMVFVNRSMTLVECEGMCMKDCSCTTYANVEITNGGTGCVMWTDELLDTRQFSDGGQDLYVRLAASDVEVIDTGSAVSTPKENNTGKVVGIIVAAAIVFLGMIIVFLWKMRKLPSIWKWKWKASEKGALERNQHLRVILSTIRDSSGGRNIDHLRLPLFDFNTITMATNNFSEANKLGQGGFGSVYRGRLVDGQEIAVKRLSKTSGQGNEEFKNEEKSIAKLQHRNLVRLFGCCVEKEEQMLVYEYMENNSLESILFDKDKCSLLDWQMRCDIICKIARGLLYLHHESRLRIIHRDLKASNILLDREMNPKISDFGMARIFGIGQTQANTRRVVRTYGYMSPEYAMDGLFSVKSDVFSFAILVLEIVSGKKNRGFYSKEDINLLGHAWRLWKEGRAVELIDSSFANFHLTSQVLRCIHVGLVCVQN</sequence>
<evidence type="ECO:0000256" key="7">
    <source>
        <dbReference type="ARBA" id="ARBA00023157"/>
    </source>
</evidence>
<dbReference type="CDD" id="cd00028">
    <property type="entry name" value="B_lectin"/>
    <property type="match status" value="1"/>
</dbReference>
<dbReference type="InterPro" id="IPR000719">
    <property type="entry name" value="Prot_kinase_dom"/>
</dbReference>
<dbReference type="InterPro" id="IPR008271">
    <property type="entry name" value="Ser/Thr_kinase_AS"/>
</dbReference>
<feature type="domain" description="Protein kinase" evidence="14">
    <location>
        <begin position="525"/>
        <end position="780"/>
    </location>
</feature>
<dbReference type="GeneID" id="113864721"/>
<protein>
    <recommendedName>
        <fullName evidence="11">Receptor-like serine/threonine-protein kinase</fullName>
        <ecNumber evidence="11">2.7.11.1</ecNumber>
    </recommendedName>
</protein>
<evidence type="ECO:0000259" key="15">
    <source>
        <dbReference type="PROSITE" id="PS50927"/>
    </source>
</evidence>
<dbReference type="Pfam" id="PF07714">
    <property type="entry name" value="PK_Tyr_Ser-Thr"/>
    <property type="match status" value="1"/>
</dbReference>
<proteinExistence type="inferred from homology"/>
<dbReference type="EC" id="2.7.11.1" evidence="11"/>
<keyword evidence="3" id="KW-0732">Signal</keyword>
<keyword evidence="6 11" id="KW-0067">ATP-binding</keyword>
<evidence type="ECO:0000256" key="11">
    <source>
        <dbReference type="PIRNR" id="PIRNR000641"/>
    </source>
</evidence>
<keyword evidence="13" id="KW-0472">Membrane</keyword>
<dbReference type="InterPro" id="IPR017441">
    <property type="entry name" value="Protein_kinase_ATP_BS"/>
</dbReference>
<dbReference type="PIRSF" id="PIRSF000641">
    <property type="entry name" value="SRK"/>
    <property type="match status" value="1"/>
</dbReference>
<comment type="catalytic activity">
    <reaction evidence="9 11">
        <text>L-threonyl-[protein] + ATP = O-phospho-L-threonyl-[protein] + ADP + H(+)</text>
        <dbReference type="Rhea" id="RHEA:46608"/>
        <dbReference type="Rhea" id="RHEA-COMP:11060"/>
        <dbReference type="Rhea" id="RHEA-COMP:11605"/>
        <dbReference type="ChEBI" id="CHEBI:15378"/>
        <dbReference type="ChEBI" id="CHEBI:30013"/>
        <dbReference type="ChEBI" id="CHEBI:30616"/>
        <dbReference type="ChEBI" id="CHEBI:61977"/>
        <dbReference type="ChEBI" id="CHEBI:456216"/>
        <dbReference type="EC" id="2.7.11.1"/>
    </reaction>
</comment>
<dbReference type="FunFam" id="1.10.510.10:FF:000060">
    <property type="entry name" value="G-type lectin S-receptor-like serine/threonine-protein kinase"/>
    <property type="match status" value="1"/>
</dbReference>
<dbReference type="Gene3D" id="2.90.10.10">
    <property type="entry name" value="Bulb-type lectin domain"/>
    <property type="match status" value="1"/>
</dbReference>
<dbReference type="PROSITE" id="PS00107">
    <property type="entry name" value="PROTEIN_KINASE_ATP"/>
    <property type="match status" value="1"/>
</dbReference>
<dbReference type="FunFam" id="2.90.10.10:FF:000029">
    <property type="entry name" value="G-type lectin S-receptor-like serine/threonine-protein kinase"/>
    <property type="match status" value="1"/>
</dbReference>
<dbReference type="InterPro" id="IPR001480">
    <property type="entry name" value="Bulb-type_lectin_dom"/>
</dbReference>
<evidence type="ECO:0000313" key="18">
    <source>
        <dbReference type="RefSeq" id="XP_027354571.1"/>
    </source>
</evidence>
<keyword evidence="13" id="KW-0812">Transmembrane</keyword>
<dbReference type="InterPro" id="IPR003609">
    <property type="entry name" value="Pan_app"/>
</dbReference>
<dbReference type="CDD" id="cd01098">
    <property type="entry name" value="PAN_AP_plant"/>
    <property type="match status" value="1"/>
</dbReference>
<dbReference type="GO" id="GO:0048544">
    <property type="term" value="P:recognition of pollen"/>
    <property type="evidence" value="ECO:0007669"/>
    <property type="project" value="InterPro"/>
</dbReference>
<feature type="binding site" evidence="12">
    <location>
        <position position="553"/>
    </location>
    <ligand>
        <name>ATP</name>
        <dbReference type="ChEBI" id="CHEBI:30616"/>
    </ligand>
</feature>
<evidence type="ECO:0000256" key="2">
    <source>
        <dbReference type="ARBA" id="ARBA00022679"/>
    </source>
</evidence>
<feature type="domain" description="Apple" evidence="16">
    <location>
        <begin position="338"/>
        <end position="418"/>
    </location>
</feature>
<keyword evidence="13" id="KW-1133">Transmembrane helix</keyword>
<dbReference type="Pfam" id="PF01453">
    <property type="entry name" value="B_lectin"/>
    <property type="match status" value="1"/>
</dbReference>
<dbReference type="PANTHER" id="PTHR32444">
    <property type="entry name" value="BULB-TYPE LECTIN DOMAIN-CONTAINING PROTEIN"/>
    <property type="match status" value="1"/>
</dbReference>
<dbReference type="InterPro" id="IPR036426">
    <property type="entry name" value="Bulb-type_lectin_dom_sf"/>
</dbReference>
<dbReference type="Gene3D" id="1.10.510.10">
    <property type="entry name" value="Transferase(Phosphotransferase) domain 1"/>
    <property type="match status" value="1"/>
</dbReference>
<dbReference type="Proteomes" id="UP000694853">
    <property type="component" value="Unplaced"/>
</dbReference>
<dbReference type="PROSITE" id="PS50011">
    <property type="entry name" value="PROTEIN_KINASE_DOM"/>
    <property type="match status" value="1"/>
</dbReference>
<name>A0A8B8LE01_ABRPR</name>